<evidence type="ECO:0000256" key="4">
    <source>
        <dbReference type="ARBA" id="ARBA00022664"/>
    </source>
</evidence>
<comment type="catalytic activity">
    <reaction evidence="15">
        <text>a 5'-end (5'-triphosphoguanosine)-(2'-O-methyladenylyl)-adenylyl-cytidylyl-adenosine in mRNA + S-adenosyl-L-methionine = a 5'-end (N(7)-methyl 5'-triphosphoguanosine)-(2'-O-methyladenylyl)-adenylyl-cytidylyl-adenosine in mRNA + S-adenosyl-L-homocysteine</text>
        <dbReference type="Rhea" id="RHEA:65440"/>
        <dbReference type="Rhea" id="RHEA-COMP:16798"/>
        <dbReference type="Rhea" id="RHEA-COMP:16801"/>
        <dbReference type="ChEBI" id="CHEBI:57856"/>
        <dbReference type="ChEBI" id="CHEBI:59789"/>
        <dbReference type="ChEBI" id="CHEBI:156482"/>
        <dbReference type="ChEBI" id="CHEBI:156483"/>
    </reaction>
</comment>
<keyword evidence="9" id="KW-0067">ATP-binding</keyword>
<dbReference type="GO" id="GO:0044423">
    <property type="term" value="C:virion component"/>
    <property type="evidence" value="ECO:0007669"/>
    <property type="project" value="UniProtKB-KW"/>
</dbReference>
<dbReference type="InterPro" id="IPR014023">
    <property type="entry name" value="Mononeg_RNA_pol_cat"/>
</dbReference>
<dbReference type="Pfam" id="PF14318">
    <property type="entry name" value="Mononeg_mRNAcap"/>
    <property type="match status" value="1"/>
</dbReference>
<organism evidence="23 24">
    <name type="scientific">Cryphonectria parasitica sclerotimonavirus 1</name>
    <dbReference type="NCBI Taxonomy" id="2755404"/>
    <lineage>
        <taxon>Viruses</taxon>
        <taxon>Riboviria</taxon>
        <taxon>Orthornavirae</taxon>
        <taxon>Negarnaviricota</taxon>
        <taxon>Haploviricotina</taxon>
        <taxon>Monjiviricetes</taxon>
        <taxon>Mononegavirales</taxon>
        <taxon>Mymonaviridae</taxon>
        <taxon>Sclerotimonavirus</taxon>
        <taxon>Sclerotimonavirus cryphonectriae</taxon>
    </lineage>
</organism>
<keyword evidence="7" id="KW-0548">Nucleotidyltransferase</keyword>
<evidence type="ECO:0000256" key="6">
    <source>
        <dbReference type="ARBA" id="ARBA00022691"/>
    </source>
</evidence>
<evidence type="ECO:0000256" key="9">
    <source>
        <dbReference type="ARBA" id="ARBA00022840"/>
    </source>
</evidence>
<evidence type="ECO:0000313" key="24">
    <source>
        <dbReference type="Proteomes" id="UP000831686"/>
    </source>
</evidence>
<evidence type="ECO:0000256" key="15">
    <source>
        <dbReference type="ARBA" id="ARBA00024499"/>
    </source>
</evidence>
<evidence type="ECO:0000256" key="1">
    <source>
        <dbReference type="ARBA" id="ARBA00004328"/>
    </source>
</evidence>
<evidence type="ECO:0000256" key="10">
    <source>
        <dbReference type="ARBA" id="ARBA00022844"/>
    </source>
</evidence>
<protein>
    <recommendedName>
        <fullName evidence="2">RNA-directed RNA polymerase</fullName>
        <ecNumber evidence="2">2.7.7.48</ecNumber>
    </recommendedName>
    <alternativeName>
        <fullName evidence="17">Replicase</fullName>
    </alternativeName>
    <alternativeName>
        <fullName evidence="16">Transcriptase</fullName>
    </alternativeName>
</protein>
<evidence type="ECO:0000256" key="16">
    <source>
        <dbReference type="ARBA" id="ARBA00030436"/>
    </source>
</evidence>
<evidence type="ECO:0000256" key="13">
    <source>
        <dbReference type="ARBA" id="ARBA00023268"/>
    </source>
</evidence>
<comment type="catalytic activity">
    <reaction evidence="18">
        <text>a 5'-end (5'-triphosphoguanosine)-adenylyl-adenylyl-cytidylyl-adenosine in mRNA + S-adenosyl-L-methionine = a 5'-end (5'-triphosphoguanosine)-(2'-O-methyladenylyl)-adenylyl-cytidylyl-adenosine in mRNA + S-adenosyl-L-homocysteine + H(+)</text>
        <dbReference type="Rhea" id="RHEA:65380"/>
        <dbReference type="Rhea" id="RHEA-COMP:16797"/>
        <dbReference type="Rhea" id="RHEA-COMP:16801"/>
        <dbReference type="ChEBI" id="CHEBI:15378"/>
        <dbReference type="ChEBI" id="CHEBI:57856"/>
        <dbReference type="ChEBI" id="CHEBI:59789"/>
        <dbReference type="ChEBI" id="CHEBI:156482"/>
        <dbReference type="ChEBI" id="CHEBI:156484"/>
    </reaction>
</comment>
<dbReference type="RefSeq" id="YP_010800697.1">
    <property type="nucleotide sequence ID" value="NC_076897.1"/>
</dbReference>
<keyword evidence="10" id="KW-0946">Virion</keyword>
<keyword evidence="8" id="KW-0547">Nucleotide-binding</keyword>
<feature type="region of interest" description="Disordered" evidence="21">
    <location>
        <begin position="1"/>
        <end position="20"/>
    </location>
</feature>
<evidence type="ECO:0000256" key="18">
    <source>
        <dbReference type="ARBA" id="ARBA00047332"/>
    </source>
</evidence>
<evidence type="ECO:0000256" key="8">
    <source>
        <dbReference type="ARBA" id="ARBA00022741"/>
    </source>
</evidence>
<reference evidence="23" key="1">
    <citation type="submission" date="2020-04" db="EMBL/GenBank/DDBJ databases">
        <title>Virome characterization of Cryphonectria parasitica isolates from Azerbaijan unveiled a new mymonavirus and a putative new RNA virus with a GDD motif unrelated to existing viral sequences.</title>
        <authorList>
            <person name="Forgia M."/>
            <person name="Isgenderli E."/>
            <person name="Aghayeva D."/>
            <person name="Turina M."/>
        </authorList>
    </citation>
    <scope>NUCLEOTIDE SEQUENCE</scope>
    <source>
        <strain evidence="23">ACP28</strain>
    </source>
</reference>
<evidence type="ECO:0000256" key="5">
    <source>
        <dbReference type="ARBA" id="ARBA00022679"/>
    </source>
</evidence>
<dbReference type="GO" id="GO:0003968">
    <property type="term" value="F:RNA-directed RNA polymerase activity"/>
    <property type="evidence" value="ECO:0007669"/>
    <property type="project" value="UniProtKB-KW"/>
</dbReference>
<dbReference type="InterPro" id="IPR026890">
    <property type="entry name" value="Mononeg_mRNAcap"/>
</dbReference>
<dbReference type="GeneID" id="80539335"/>
<keyword evidence="12" id="KW-0506">mRNA capping</keyword>
<evidence type="ECO:0000256" key="7">
    <source>
        <dbReference type="ARBA" id="ARBA00022695"/>
    </source>
</evidence>
<dbReference type="EMBL" id="MT354565">
    <property type="protein sequence ID" value="QMP84020.1"/>
    <property type="molecule type" value="Genomic_RNA"/>
</dbReference>
<comment type="subcellular location">
    <subcellularLocation>
        <location evidence="1">Virion</location>
    </subcellularLocation>
</comment>
<evidence type="ECO:0000256" key="20">
    <source>
        <dbReference type="ARBA" id="ARBA00048548"/>
    </source>
</evidence>
<evidence type="ECO:0000256" key="2">
    <source>
        <dbReference type="ARBA" id="ARBA00012494"/>
    </source>
</evidence>
<accession>A0AAE7IFW3</accession>
<dbReference type="EC" id="2.7.7.48" evidence="2"/>
<keyword evidence="24" id="KW-1185">Reference proteome</keyword>
<evidence type="ECO:0000256" key="19">
    <source>
        <dbReference type="ARBA" id="ARBA00047370"/>
    </source>
</evidence>
<keyword evidence="6" id="KW-0949">S-adenosyl-L-methionine</keyword>
<evidence type="ECO:0000256" key="11">
    <source>
        <dbReference type="ARBA" id="ARBA00022953"/>
    </source>
</evidence>
<feature type="domain" description="RdRp catalytic" evidence="22">
    <location>
        <begin position="616"/>
        <end position="793"/>
    </location>
</feature>
<evidence type="ECO:0000256" key="3">
    <source>
        <dbReference type="ARBA" id="ARBA00022484"/>
    </source>
</evidence>
<comment type="catalytic activity">
    <reaction evidence="14">
        <text>a 5'-end triphospho-adenylyl-adenylyl-cytidylyl-adenosine in mRNA + GDP + H(+) = a 5'-end (5'-triphosphoguanosine)-adenylyl-adenylyl-cytidylyl-adenosine in mRNA + diphosphate</text>
        <dbReference type="Rhea" id="RHEA:65436"/>
        <dbReference type="Rhea" id="RHEA-COMP:16797"/>
        <dbReference type="Rhea" id="RHEA-COMP:16799"/>
        <dbReference type="ChEBI" id="CHEBI:15378"/>
        <dbReference type="ChEBI" id="CHEBI:33019"/>
        <dbReference type="ChEBI" id="CHEBI:58189"/>
        <dbReference type="ChEBI" id="CHEBI:156484"/>
        <dbReference type="ChEBI" id="CHEBI:156503"/>
        <dbReference type="EC" id="2.7.7.88"/>
    </reaction>
</comment>
<name>A0AAE7IFW3_9MONO</name>
<keyword evidence="4" id="KW-0507">mRNA processing</keyword>
<dbReference type="PROSITE" id="PS50526">
    <property type="entry name" value="RDRP_SSRNA_NEG_NONSEG"/>
    <property type="match status" value="1"/>
</dbReference>
<dbReference type="GO" id="GO:0005524">
    <property type="term" value="F:ATP binding"/>
    <property type="evidence" value="ECO:0007669"/>
    <property type="project" value="UniProtKB-KW"/>
</dbReference>
<keyword evidence="5" id="KW-0808">Transferase</keyword>
<evidence type="ECO:0000256" key="14">
    <source>
        <dbReference type="ARBA" id="ARBA00024494"/>
    </source>
</evidence>
<evidence type="ECO:0000256" key="21">
    <source>
        <dbReference type="SAM" id="MobiDB-lite"/>
    </source>
</evidence>
<evidence type="ECO:0000313" key="23">
    <source>
        <dbReference type="EMBL" id="QMP84020.1"/>
    </source>
</evidence>
<evidence type="ECO:0000256" key="12">
    <source>
        <dbReference type="ARBA" id="ARBA00023042"/>
    </source>
</evidence>
<dbReference type="KEGG" id="vg:80539335"/>
<keyword evidence="11" id="KW-0693">Viral RNA replication</keyword>
<comment type="catalytic activity">
    <reaction evidence="19">
        <text>a 5'-end (5'-triphosphoguanosine)-adenylyl-adenylyl-cytidylyl-adenosine in mRNA + 2 S-adenosyl-L-methionine = a 5'-end (N(7)-methyl 5'-triphosphoguanosine)-(2'-O-methyladenylyl)-adenylyl-cytidylyl-adenosine in mRNA + 2 S-adenosyl-L-homocysteine + H(+)</text>
        <dbReference type="Rhea" id="RHEA:65376"/>
        <dbReference type="Rhea" id="RHEA-COMP:16797"/>
        <dbReference type="Rhea" id="RHEA-COMP:16798"/>
        <dbReference type="ChEBI" id="CHEBI:15378"/>
        <dbReference type="ChEBI" id="CHEBI:57856"/>
        <dbReference type="ChEBI" id="CHEBI:59789"/>
        <dbReference type="ChEBI" id="CHEBI:156483"/>
        <dbReference type="ChEBI" id="CHEBI:156484"/>
        <dbReference type="EC" id="2.1.1.375"/>
    </reaction>
</comment>
<comment type="catalytic activity">
    <reaction evidence="20">
        <text>GTP + H2O = GDP + phosphate + H(+)</text>
        <dbReference type="Rhea" id="RHEA:19669"/>
        <dbReference type="ChEBI" id="CHEBI:15377"/>
        <dbReference type="ChEBI" id="CHEBI:15378"/>
        <dbReference type="ChEBI" id="CHEBI:37565"/>
        <dbReference type="ChEBI" id="CHEBI:43474"/>
        <dbReference type="ChEBI" id="CHEBI:58189"/>
    </reaction>
</comment>
<proteinExistence type="predicted"/>
<keyword evidence="3 23" id="KW-0696">RNA-directed RNA polymerase</keyword>
<evidence type="ECO:0000259" key="22">
    <source>
        <dbReference type="PROSITE" id="PS50526"/>
    </source>
</evidence>
<evidence type="ECO:0000256" key="17">
    <source>
        <dbReference type="ARBA" id="ARBA00031012"/>
    </source>
</evidence>
<dbReference type="GO" id="GO:0004482">
    <property type="term" value="F:mRNA 5'-cap (guanine-N7-)-methyltransferase activity"/>
    <property type="evidence" value="ECO:0007669"/>
    <property type="project" value="InterPro"/>
</dbReference>
<keyword evidence="13" id="KW-0511">Multifunctional enzyme</keyword>
<dbReference type="Pfam" id="PF00946">
    <property type="entry name" value="Mononeg_RNA_pol"/>
    <property type="match status" value="1"/>
</dbReference>
<dbReference type="Proteomes" id="UP000831686">
    <property type="component" value="Segment"/>
</dbReference>
<sequence>MDASTIFDDDDSPRARASAPAEKHLQSPILSSLLDRLISLYGAVISDSSRNRFNDKKIACIPSDSSLLLHKICRSQSEYSYANLERIALPYFECLAGTTQSPKILTPDLYPECFSRSIATRSIIDSCLEQSKELYREEIKAFKTWAKTEELQRIAEIEEQADFNLRKDTYELYESYRYWDLVVERYRARKQQSRFGKDPLKIKDSTFFFFDGFVMEQRGEVQVIRNEEGRVVKRIAPTRYIITYEQLQMIQDALLARFNSFLALDAGMHNGTRSLKRYLKELLQWQENVLVAYGNKGYDLVKGPESVTKSYLTSLSDGDVMPVSSFVRTVVKLREKELKLSSGKSHALVDRLVEIIEQCDNYNDTAELFGCTKLSGHPFVYASISALSVKEEGCPSGNIDLIAIRDHHNHFKQMVLARFLEKHQVWPPFAPNKSPKEGTRLHDLWKRHMHHLTSNAYPVDDLTDVEFGKFMEFDYSPDYLDMIDDKAINPGAQHASDFWHKQPTPVSRRLLENLIQKPDIDTVEIVDRMRHGLFHPNERIIELTQKEREFKTSARCFCKLTFEVRLFFVLTETNLKRFMGGDSGDNGYLPQQTMTMSNTKMRKRLYDMTSGKIRENSCIVEIDFSRWNLRWRASTVNPISRTLENIFGLPGVFSQAHNFFTSSTIVLTDKHTRPPGVRAGLHASLWPESDLVWRNHLGGFEGIQQTLWTICTLAMMYFALRNENCSFKMAGQGDNQVFHLTFNKTTCTLSSLLLDLLKSIERECERLNHEVKPEECIDSMTVLTYGKEIYIRGVHVLYSLKFSSRAFARADYTTPSLTKEIASIVANSVAVSGTLNNSLRAIWWKHIQCILLLNRRLSSPIYSDEHSGIKRLLKNRNSRSLLLIPGSLGGLPMMPWTRYFSKGETDDLSFDCAATYYLSKNNRVIRNYMSLLLKGDFTSRKVDVTNLINDPHSIPIDRPNDASHLISDAVATRLPEIVKNKDLRQLVSPTLRVNGEKFKELLVEMRPLHPDIVSDLFALTPAGLYNKTVKRFSMTRTIEKLVPGLNLSHKISQASALILSVLLNRIVSATKHEGISHPPPFETASRLRTMWGCDIKNSSVGIYTPFDFEIGPFSARKATISASVIPSAQILTTCGESPPNFGTVTRQKLSSHGYRIVNCNSTMRDLKQAVVIYSELQADSTISPIVDSVVTARSPWSLSQLTAIFPSVYGGTAVHRHAASKHHFSMLGSCSIPTHLTFSSDRAGILSGGELDYPVVFQTLFLTLSNLYQNIAASGVKLPTNIAYYIPDTLNAIDTEPTVSRKPYPSIQWPNLSNNRLAFVNKMFASEVPTVPDPQLIPHITRASNSIDLIYSYLDCVVSSELDKSRLWDPITSARDIFEFKEISRVNPYDVEEAIEWAIITDIFYEALGNSGTNQEQLLKKALKRRSVLYAGAWVRVRLHPMFSDSEYNHRRQIAMIPGSNGYKRPVEYIASIFRRDARHLLQTQGGGSIPKLILFDNWKSTSVLSAKRRITLSHVLATYPSIARDELIRSIYSVLPPKELLDNDPATAIHVATRPTSRRIANRDYDLPEVPCRFFNASPEEAMRSLRDRRPADIKAEVSNKVLNIRNHGILKYTSILEHGSLMPEDESLPVSALTRIRTLRRRKLGCYSPLFSDWLAVLTHLRHEFTDKDGLFHLFGVGRGANARVLCQEGFRSLGYDLQSSFPVIPHRSSSYVPPEVALSGRPELFSWSDHTYNTDGNVLEGNLDLQEEDESIALVDMDMKFSSLVTFLARLPIGRKTLVRHRGTTDQVKYLISLLCPDKIYVLVAEDQEPRDVVLYMRNLQPIGSGNYKSIEITSCSEIQYHTMTTELVQQFWNCEYKVARHNGLEYEEKVEAVAAFLDQLTKSVRRSLVPSEQDLFDVLHRGDIHTLTGKQLRTLAICKNILEFLPV</sequence>